<dbReference type="InterPro" id="IPR001623">
    <property type="entry name" value="DnaJ_domain"/>
</dbReference>
<evidence type="ECO:0000256" key="1">
    <source>
        <dbReference type="SAM" id="MobiDB-lite"/>
    </source>
</evidence>
<protein>
    <submittedName>
        <fullName evidence="4">J domain-containing protein</fullName>
    </submittedName>
</protein>
<dbReference type="SUPFAM" id="SSF46565">
    <property type="entry name" value="Chaperone J-domain"/>
    <property type="match status" value="1"/>
</dbReference>
<dbReference type="AlphaFoldDB" id="A0A1I8HII5"/>
<feature type="domain" description="J" evidence="2">
    <location>
        <begin position="35"/>
        <end position="100"/>
    </location>
</feature>
<feature type="compositionally biased region" description="Basic and acidic residues" evidence="1">
    <location>
        <begin position="118"/>
        <end position="127"/>
    </location>
</feature>
<dbReference type="CDD" id="cd06257">
    <property type="entry name" value="DnaJ"/>
    <property type="match status" value="1"/>
</dbReference>
<dbReference type="InterPro" id="IPR036869">
    <property type="entry name" value="J_dom_sf"/>
</dbReference>
<reference evidence="4" key="1">
    <citation type="submission" date="2016-11" db="UniProtKB">
        <authorList>
            <consortium name="WormBaseParasite"/>
        </authorList>
    </citation>
    <scope>IDENTIFICATION</scope>
</reference>
<dbReference type="PROSITE" id="PS50076">
    <property type="entry name" value="DNAJ_2"/>
    <property type="match status" value="1"/>
</dbReference>
<evidence type="ECO:0000313" key="4">
    <source>
        <dbReference type="WBParaSite" id="maker-uti_cns_0006233-snap-gene-0.6-mRNA-1"/>
    </source>
</evidence>
<dbReference type="Gene3D" id="1.10.287.110">
    <property type="entry name" value="DnaJ domain"/>
    <property type="match status" value="1"/>
</dbReference>
<dbReference type="PRINTS" id="PR00625">
    <property type="entry name" value="JDOMAIN"/>
</dbReference>
<feature type="region of interest" description="Disordered" evidence="1">
    <location>
        <begin position="171"/>
        <end position="192"/>
    </location>
</feature>
<keyword evidence="3" id="KW-1185">Reference proteome</keyword>
<organism evidence="3 4">
    <name type="scientific">Macrostomum lignano</name>
    <dbReference type="NCBI Taxonomy" id="282301"/>
    <lineage>
        <taxon>Eukaryota</taxon>
        <taxon>Metazoa</taxon>
        <taxon>Spiralia</taxon>
        <taxon>Lophotrochozoa</taxon>
        <taxon>Platyhelminthes</taxon>
        <taxon>Rhabditophora</taxon>
        <taxon>Macrostomorpha</taxon>
        <taxon>Macrostomida</taxon>
        <taxon>Macrostomidae</taxon>
        <taxon>Macrostomum</taxon>
    </lineage>
</organism>
<evidence type="ECO:0000259" key="2">
    <source>
        <dbReference type="PROSITE" id="PS50076"/>
    </source>
</evidence>
<sequence>LQHKLTAFVFVGRRAASAPPSRCIRRWQHGASSKNHYQTLGLSHNATDKEIREAFIQQSKLWHPDSNSASTDSHEQFVKINEAYSVLSKPDSRRTYDRQLGLGGFGGPSSDPAFSSHRHYDYHQGRQQSERDRFYRFYWEEAAAQARRSGEGPFPTQEEYERMANRVYRSYQRQHRQQTAKGGGDGDGESYSDWRRRMSAEDEIFAQQLREIRFRQYMRYRQARYARSNANPMTTQQEAELRVRTVRFTVLFLGLLMLLSSANI</sequence>
<dbReference type="PANTHER" id="PTHR44825">
    <property type="match status" value="1"/>
</dbReference>
<dbReference type="SMART" id="SM00271">
    <property type="entry name" value="DnaJ"/>
    <property type="match status" value="1"/>
</dbReference>
<dbReference type="InterPro" id="IPR052763">
    <property type="entry name" value="DnaJ_C4"/>
</dbReference>
<name>A0A1I8HII5_9PLAT</name>
<accession>A0A1I8HII5</accession>
<dbReference type="Proteomes" id="UP000095280">
    <property type="component" value="Unplaced"/>
</dbReference>
<dbReference type="Pfam" id="PF00226">
    <property type="entry name" value="DnaJ"/>
    <property type="match status" value="1"/>
</dbReference>
<dbReference type="WBParaSite" id="maker-uti_cns_0006233-snap-gene-0.6-mRNA-1">
    <property type="protein sequence ID" value="maker-uti_cns_0006233-snap-gene-0.6-mRNA-1"/>
    <property type="gene ID" value="maker-uti_cns_0006233-snap-gene-0.6"/>
</dbReference>
<proteinExistence type="predicted"/>
<feature type="region of interest" description="Disordered" evidence="1">
    <location>
        <begin position="104"/>
        <end position="127"/>
    </location>
</feature>
<dbReference type="PANTHER" id="PTHR44825:SF1">
    <property type="entry name" value="DNAJ HOMOLOG SUBFAMILY C MEMBER 4"/>
    <property type="match status" value="1"/>
</dbReference>
<evidence type="ECO:0000313" key="3">
    <source>
        <dbReference type="Proteomes" id="UP000095280"/>
    </source>
</evidence>